<dbReference type="EMBL" id="AHAF01000001">
    <property type="protein sequence ID" value="EKU79327.1"/>
    <property type="molecule type" value="Genomic_DNA"/>
</dbReference>
<evidence type="ECO:0000313" key="3">
    <source>
        <dbReference type="Proteomes" id="UP000009891"/>
    </source>
</evidence>
<comment type="caution">
    <text evidence="2">The sequence shown here is derived from an EMBL/GenBank/DDBJ whole genome shotgun (WGS) entry which is preliminary data.</text>
</comment>
<dbReference type="Proteomes" id="UP000009891">
    <property type="component" value="Unassembled WGS sequence"/>
</dbReference>
<dbReference type="Pfam" id="PF00082">
    <property type="entry name" value="Peptidase_S8"/>
    <property type="match status" value="1"/>
</dbReference>
<feature type="domain" description="Peptidase S8/S53" evidence="1">
    <location>
        <begin position="276"/>
        <end position="611"/>
    </location>
</feature>
<dbReference type="GO" id="GO:0006508">
    <property type="term" value="P:proteolysis"/>
    <property type="evidence" value="ECO:0007669"/>
    <property type="project" value="InterPro"/>
</dbReference>
<dbReference type="STRING" id="883156.HMPREF9282_00135"/>
<dbReference type="RefSeq" id="WP_006555035.1">
    <property type="nucleotide sequence ID" value="NZ_JH992936.1"/>
</dbReference>
<evidence type="ECO:0000313" key="2">
    <source>
        <dbReference type="EMBL" id="EKU79327.1"/>
    </source>
</evidence>
<proteinExistence type="predicted"/>
<dbReference type="CDD" id="cd04847">
    <property type="entry name" value="Peptidases_S8_Subtilisin_like_2"/>
    <property type="match status" value="1"/>
</dbReference>
<dbReference type="Gene3D" id="3.40.50.200">
    <property type="entry name" value="Peptidase S8/S53 domain"/>
    <property type="match status" value="1"/>
</dbReference>
<name>K9DKL7_9FIRM</name>
<dbReference type="SUPFAM" id="SSF52743">
    <property type="entry name" value="Subtilisin-like"/>
    <property type="match status" value="1"/>
</dbReference>
<accession>K9DKL7</accession>
<dbReference type="InterPro" id="IPR034074">
    <property type="entry name" value="Y4bN_pept_dom"/>
</dbReference>
<keyword evidence="3" id="KW-1185">Reference proteome</keyword>
<evidence type="ECO:0000259" key="1">
    <source>
        <dbReference type="Pfam" id="PF00082"/>
    </source>
</evidence>
<dbReference type="OrthoDB" id="9759014at2"/>
<dbReference type="eggNOG" id="COG1404">
    <property type="taxonomic scope" value="Bacteria"/>
</dbReference>
<dbReference type="HOGENOM" id="CLU_017730_1_0_9"/>
<dbReference type="InterPro" id="IPR000209">
    <property type="entry name" value="Peptidase_S8/S53_dom"/>
</dbReference>
<organism evidence="2 3">
    <name type="scientific">Veillonella seminalis ACS-216-V-Col6b</name>
    <dbReference type="NCBI Taxonomy" id="883156"/>
    <lineage>
        <taxon>Bacteria</taxon>
        <taxon>Bacillati</taxon>
        <taxon>Bacillota</taxon>
        <taxon>Negativicutes</taxon>
        <taxon>Veillonellales</taxon>
        <taxon>Veillonellaceae</taxon>
        <taxon>Veillonella</taxon>
    </lineage>
</organism>
<dbReference type="InterPro" id="IPR036852">
    <property type="entry name" value="Peptidase_S8/S53_dom_sf"/>
</dbReference>
<dbReference type="PATRIC" id="fig|883156.3.peg.137"/>
<dbReference type="AlphaFoldDB" id="K9DKL7"/>
<gene>
    <name evidence="2" type="ORF">HMPREF9282_00135</name>
</gene>
<reference evidence="2 3" key="1">
    <citation type="submission" date="2012-09" db="EMBL/GenBank/DDBJ databases">
        <title>The Genome Sequence of Veillonella ratti ACS-216-V-COL6B.</title>
        <authorList>
            <consortium name="The Broad Institute Genome Sequencing Platform"/>
            <person name="Earl A."/>
            <person name="Ward D."/>
            <person name="Feldgarden M."/>
            <person name="Gevers D."/>
            <person name="Saerens B."/>
            <person name="Vaneechoutte M."/>
            <person name="Walker B."/>
            <person name="Young S.K."/>
            <person name="Zeng Q."/>
            <person name="Gargeya S."/>
            <person name="Fitzgerald M."/>
            <person name="Haas B."/>
            <person name="Abouelleil A."/>
            <person name="Alvarado L."/>
            <person name="Arachchi H.M."/>
            <person name="Berlin A."/>
            <person name="Chapman S.B."/>
            <person name="Goldberg J."/>
            <person name="Griggs A."/>
            <person name="Gujja S."/>
            <person name="Hansen M."/>
            <person name="Howarth C."/>
            <person name="Imamovic A."/>
            <person name="Larimer J."/>
            <person name="McCowen C."/>
            <person name="Montmayeur A."/>
            <person name="Murphy C."/>
            <person name="Neiman D."/>
            <person name="Pearson M."/>
            <person name="Priest M."/>
            <person name="Roberts A."/>
            <person name="Saif S."/>
            <person name="Shea T."/>
            <person name="Sisk P."/>
            <person name="Sykes S."/>
            <person name="Wortman J."/>
            <person name="Nusbaum C."/>
            <person name="Birren B."/>
        </authorList>
    </citation>
    <scope>NUCLEOTIDE SEQUENCE [LARGE SCALE GENOMIC DNA]</scope>
    <source>
        <strain evidence="2 3">ACS-216-V-Col6b</strain>
    </source>
</reference>
<sequence>MIDKPNIFLDNTGETFAFTSPKSARPKALPCRNRYEHGEKIRREFQACFQHSSKSQQAIAIRKNEGTYIEIRGLENYTLTSKSLENLQQGIRLCNIRNDGNVEIATVFIPQGKEVVFLKKIDSYLTEDTDAGKPKNQNLIDSIESVKRAVIESFWFGLKDDLPIENEKWCEVWFRCNERNEDIGSQVEGIFYTLNALEIKYKNDYLHFPERIVLLLEINQHKFEHLLYYCENILEFRLTPEPNNFFESLTGVEQKAWVSDLLSRIESNNTTVPNDNLNICILDTGISIHNPLLIPFIQEKSLYTVNHEWAVDDVVGHGSEMAGVALFGNLKKCLVGNRTINIQHSLESVKILPDRGSNSSDLYGAITEQAVLLPKIDEPNTNRIYCMAVTADKYGNYDGSPTSWSAAIDSITSGVIDNEKKLFFISAGNVKTTELSSIQYPESSINHSVESPGESWNAITVGAFANDIFDHEDYNTPIEIVADVNELSPYSSTSLSWDKRWPIKPEILLDGGNMISTGDDYSNSVDLSLLTTSHRPLNHLFSYIWGTSAATAKAAWMGAKILEEYPNMWPETVRALLIHSADWTDKMKAQFLGNERSKTALRRLLRCCGYGIPNLEKALQCYSNSINMIIESEIKPYCKKNSSYSINEMHLHKIPWPNQVLESLGETKARLKVTLSYFIEPGPGEVGWKDKYRYPSCGLRFDVINSNETLEDFEKRINKKMRSEELDDRGDGSPRDWFLGVHNRDVGSIHSDFCESMAIELKDTEYIAVYPITGWWKERGYLKKFDERLRYSLIVTIETPGTEADLYTEILTKITSTSIVTTV</sequence>
<protein>
    <recommendedName>
        <fullName evidence="1">Peptidase S8/S53 domain-containing protein</fullName>
    </recommendedName>
</protein>
<dbReference type="GO" id="GO:0004252">
    <property type="term" value="F:serine-type endopeptidase activity"/>
    <property type="evidence" value="ECO:0007669"/>
    <property type="project" value="InterPro"/>
</dbReference>